<sequence length="455" mass="52852">MSDHRSWGGREEGMWWPGAVAADQQNLQQHQQFFQQQQQQQQTQQQQIDDESNTQAQAFNYKMGNNFQNPATTVSNVTSTSPIGAAGIRGYDYSMTGGNPTLSAPAQGAQWWYPSSTMENMHNTLQSLQNSIHGMQQQMPPVQNPSSPVRRDFRPGFKQSEAHNRQDEQNRQHQDAVQRHQEAQRQQEVQRQHQEAQRQQQESFHHALSEAHARLQLNLQNNQLHNNHYQQGLVQALQQHQQILSQAPIPHKGRMPRAKADARPRGRMTAYAFFVQTCREEHKKKHPEENVVFAEFSKKCAERWKTMLDKEKKRFHEMAENDKKRYDTEMQSYTPPKGEKQRGKKRKQIKDPNAPKRSLSAFFWFSNDERGKVKAQNPEYGVGDIAKELGRRWAEADQEAKGKYEALADKDKARYEKEMTAYKKKNNPALQQVGHPVPEEDVDEEDEEVDEDEDE</sequence>
<dbReference type="InterPro" id="IPR036910">
    <property type="entry name" value="HMG_box_dom_sf"/>
</dbReference>
<keyword evidence="5" id="KW-0677">Repeat</keyword>
<dbReference type="Gene3D" id="1.10.30.10">
    <property type="entry name" value="High mobility group box domain"/>
    <property type="match status" value="2"/>
</dbReference>
<evidence type="ECO:0000256" key="4">
    <source>
        <dbReference type="ARBA" id="ARBA00022454"/>
    </source>
</evidence>
<keyword evidence="6 8" id="KW-0238">DNA-binding</keyword>
<dbReference type="KEGG" id="dvv:114327707"/>
<dbReference type="PROSITE" id="PS50118">
    <property type="entry name" value="HMG_BOX_2"/>
    <property type="match status" value="2"/>
</dbReference>
<dbReference type="RefSeq" id="XP_028132207.1">
    <property type="nucleotide sequence ID" value="XM_028276406.1"/>
</dbReference>
<evidence type="ECO:0000313" key="11">
    <source>
        <dbReference type="RefSeq" id="XP_028132207.1"/>
    </source>
</evidence>
<evidence type="ECO:0000256" key="7">
    <source>
        <dbReference type="ARBA" id="ARBA00023242"/>
    </source>
</evidence>
<feature type="region of interest" description="Disordered" evidence="9">
    <location>
        <begin position="136"/>
        <end position="155"/>
    </location>
</feature>
<comment type="subcellular location">
    <subcellularLocation>
        <location evidence="2">Chromosome</location>
    </subcellularLocation>
    <subcellularLocation>
        <location evidence="1">Nucleus</location>
    </subcellularLocation>
</comment>
<feature type="region of interest" description="Disordered" evidence="9">
    <location>
        <begin position="161"/>
        <end position="206"/>
    </location>
</feature>
<dbReference type="PANTHER" id="PTHR48112">
    <property type="entry name" value="HIGH MOBILITY GROUP PROTEIN DSP1"/>
    <property type="match status" value="1"/>
</dbReference>
<dbReference type="PROSITE" id="PS00353">
    <property type="entry name" value="HMG_BOX_1"/>
    <property type="match status" value="1"/>
</dbReference>
<dbReference type="FunFam" id="1.10.30.10:FF:000013">
    <property type="entry name" value="High mobility group protein B3"/>
    <property type="match status" value="1"/>
</dbReference>
<dbReference type="SMART" id="SM00398">
    <property type="entry name" value="HMG"/>
    <property type="match status" value="2"/>
</dbReference>
<reference evidence="11" key="1">
    <citation type="submission" date="2025-08" db="UniProtKB">
        <authorList>
            <consortium name="RefSeq"/>
        </authorList>
    </citation>
    <scope>IDENTIFICATION</scope>
    <source>
        <tissue evidence="11">Whole insect</tissue>
    </source>
</reference>
<feature type="compositionally biased region" description="Basic and acidic residues" evidence="9">
    <location>
        <begin position="319"/>
        <end position="328"/>
    </location>
</feature>
<proteinExistence type="inferred from homology"/>
<dbReference type="PRINTS" id="PR00886">
    <property type="entry name" value="HIGHMOBLTY12"/>
</dbReference>
<dbReference type="InterPro" id="IPR050342">
    <property type="entry name" value="HMGB"/>
</dbReference>
<dbReference type="PANTHER" id="PTHR48112:SF32">
    <property type="entry name" value="HIGH MOBILITY GROUP PROTEIN B3"/>
    <property type="match status" value="1"/>
</dbReference>
<dbReference type="GO" id="GO:0005694">
    <property type="term" value="C:chromosome"/>
    <property type="evidence" value="ECO:0007669"/>
    <property type="project" value="UniProtKB-SubCell"/>
</dbReference>
<feature type="region of interest" description="Disordered" evidence="9">
    <location>
        <begin position="419"/>
        <end position="455"/>
    </location>
</feature>
<feature type="compositionally biased region" description="Basic and acidic residues" evidence="9">
    <location>
        <begin position="1"/>
        <end position="13"/>
    </location>
</feature>
<gene>
    <name evidence="11" type="primary">LOC114327707</name>
</gene>
<keyword evidence="7 8" id="KW-0539">Nucleus</keyword>
<dbReference type="Pfam" id="PF09011">
    <property type="entry name" value="HMG_box_2"/>
    <property type="match status" value="1"/>
</dbReference>
<keyword evidence="4" id="KW-0158">Chromosome</keyword>
<dbReference type="FunFam" id="1.10.30.10:FF:000016">
    <property type="entry name" value="FACT complex subunit SSRP1"/>
    <property type="match status" value="1"/>
</dbReference>
<dbReference type="AlphaFoldDB" id="A0A6P7FBM1"/>
<dbReference type="OrthoDB" id="1919336at2759"/>
<comment type="similarity">
    <text evidence="3">Belongs to the HMGB family.</text>
</comment>
<feature type="region of interest" description="Disordered" evidence="9">
    <location>
        <begin position="1"/>
        <end position="51"/>
    </location>
</feature>
<evidence type="ECO:0000256" key="9">
    <source>
        <dbReference type="SAM" id="MobiDB-lite"/>
    </source>
</evidence>
<name>A0A6P7FBM1_DIAVI</name>
<feature type="DNA-binding region" description="HMG box" evidence="8">
    <location>
        <begin position="355"/>
        <end position="423"/>
    </location>
</feature>
<dbReference type="SUPFAM" id="SSF47095">
    <property type="entry name" value="HMG-box"/>
    <property type="match status" value="2"/>
</dbReference>
<dbReference type="CDD" id="cd01390">
    <property type="entry name" value="HMG-box_NHP6-like"/>
    <property type="match status" value="1"/>
</dbReference>
<evidence type="ECO:0000256" key="6">
    <source>
        <dbReference type="ARBA" id="ARBA00023125"/>
    </source>
</evidence>
<dbReference type="CDD" id="cd21978">
    <property type="entry name" value="HMG-box_HMGB_rpt1"/>
    <property type="match status" value="1"/>
</dbReference>
<feature type="DNA-binding region" description="HMG box" evidence="8">
    <location>
        <begin position="264"/>
        <end position="334"/>
    </location>
</feature>
<dbReference type="InterPro" id="IPR009071">
    <property type="entry name" value="HMG_box_dom"/>
</dbReference>
<feature type="compositionally biased region" description="Polar residues" evidence="9">
    <location>
        <begin position="136"/>
        <end position="147"/>
    </location>
</feature>
<feature type="compositionally biased region" description="Low complexity" evidence="9">
    <location>
        <begin position="24"/>
        <end position="47"/>
    </location>
</feature>
<feature type="compositionally biased region" description="Acidic residues" evidence="9">
    <location>
        <begin position="439"/>
        <end position="455"/>
    </location>
</feature>
<evidence type="ECO:0000256" key="8">
    <source>
        <dbReference type="PROSITE-ProRule" id="PRU00267"/>
    </source>
</evidence>
<accession>A0A6P7FBM1</accession>
<feature type="region of interest" description="Disordered" evidence="9">
    <location>
        <begin position="319"/>
        <end position="354"/>
    </location>
</feature>
<dbReference type="InterPro" id="IPR017967">
    <property type="entry name" value="HMG_boxA_CS"/>
</dbReference>
<feature type="domain" description="HMG box" evidence="10">
    <location>
        <begin position="355"/>
        <end position="423"/>
    </location>
</feature>
<dbReference type="InParanoid" id="A0A6P7FBM1"/>
<evidence type="ECO:0000256" key="5">
    <source>
        <dbReference type="ARBA" id="ARBA00022737"/>
    </source>
</evidence>
<dbReference type="Pfam" id="PF00505">
    <property type="entry name" value="HMG_box"/>
    <property type="match status" value="1"/>
</dbReference>
<dbReference type="GO" id="GO:0003677">
    <property type="term" value="F:DNA binding"/>
    <property type="evidence" value="ECO:0007669"/>
    <property type="project" value="UniProtKB-UniRule"/>
</dbReference>
<dbReference type="FunCoup" id="A0A6P7FBM1">
    <property type="interactions" value="244"/>
</dbReference>
<evidence type="ECO:0000256" key="1">
    <source>
        <dbReference type="ARBA" id="ARBA00004123"/>
    </source>
</evidence>
<organism evidence="11">
    <name type="scientific">Diabrotica virgifera virgifera</name>
    <name type="common">western corn rootworm</name>
    <dbReference type="NCBI Taxonomy" id="50390"/>
    <lineage>
        <taxon>Eukaryota</taxon>
        <taxon>Metazoa</taxon>
        <taxon>Ecdysozoa</taxon>
        <taxon>Arthropoda</taxon>
        <taxon>Hexapoda</taxon>
        <taxon>Insecta</taxon>
        <taxon>Pterygota</taxon>
        <taxon>Neoptera</taxon>
        <taxon>Endopterygota</taxon>
        <taxon>Coleoptera</taxon>
        <taxon>Polyphaga</taxon>
        <taxon>Cucujiformia</taxon>
        <taxon>Chrysomeloidea</taxon>
        <taxon>Chrysomelidae</taxon>
        <taxon>Galerucinae</taxon>
        <taxon>Diabroticina</taxon>
        <taxon>Diabroticites</taxon>
        <taxon>Diabrotica</taxon>
    </lineage>
</organism>
<feature type="compositionally biased region" description="Basic and acidic residues" evidence="9">
    <location>
        <begin position="161"/>
        <end position="196"/>
    </location>
</feature>
<evidence type="ECO:0000259" key="10">
    <source>
        <dbReference type="PROSITE" id="PS50118"/>
    </source>
</evidence>
<evidence type="ECO:0000256" key="2">
    <source>
        <dbReference type="ARBA" id="ARBA00004286"/>
    </source>
</evidence>
<dbReference type="GO" id="GO:0005634">
    <property type="term" value="C:nucleus"/>
    <property type="evidence" value="ECO:0007669"/>
    <property type="project" value="UniProtKB-SubCell"/>
</dbReference>
<protein>
    <submittedName>
        <fullName evidence="11">High mobility group protein DSP1 isoform X1</fullName>
    </submittedName>
</protein>
<feature type="domain" description="HMG box" evidence="10">
    <location>
        <begin position="264"/>
        <end position="334"/>
    </location>
</feature>
<evidence type="ECO:0000256" key="3">
    <source>
        <dbReference type="ARBA" id="ARBA00008774"/>
    </source>
</evidence>